<dbReference type="GO" id="GO:0003677">
    <property type="term" value="F:DNA binding"/>
    <property type="evidence" value="ECO:0007669"/>
    <property type="project" value="InterPro"/>
</dbReference>
<evidence type="ECO:0000313" key="3">
    <source>
        <dbReference type="Proteomes" id="UP000198611"/>
    </source>
</evidence>
<feature type="compositionally biased region" description="Low complexity" evidence="1">
    <location>
        <begin position="69"/>
        <end position="104"/>
    </location>
</feature>
<dbReference type="RefSeq" id="WP_093426759.1">
    <property type="nucleotide sequence ID" value="NZ_FOMJ01000001.1"/>
</dbReference>
<dbReference type="Proteomes" id="UP000198611">
    <property type="component" value="Unassembled WGS sequence"/>
</dbReference>
<accession>A0A1I1N0C4</accession>
<protein>
    <submittedName>
        <fullName evidence="2">Whirly transcription factor</fullName>
    </submittedName>
</protein>
<dbReference type="Gene3D" id="2.30.31.10">
    <property type="entry name" value="Transcriptional Coactivator Pc4, Chain A"/>
    <property type="match status" value="1"/>
</dbReference>
<evidence type="ECO:0000256" key="1">
    <source>
        <dbReference type="SAM" id="MobiDB-lite"/>
    </source>
</evidence>
<evidence type="ECO:0000313" key="2">
    <source>
        <dbReference type="EMBL" id="SFC91154.1"/>
    </source>
</evidence>
<sequence>MASLAQVQLHLQRAGFGVRLDPEAASRIGALVDKDTFVRAAARAHSDQAARGWVERVLQKAGVRPTEIPSAATPSSSPDPNTGAAASSPSAAPEPTEEPAAQSAREPERPSGTQESLPLDQAASPGRESGEDRSRNQHKVFGGKAALTWEADVTRRKEPTVALDAALATAPRQYDWGNKIRVQLTTGELPAVAAVLLGYSDKVEFASHGPQANKGFSVERQDQGFFVRVFQGGNSIRAVPMSATDAFQVALIRRQLLWPVGVNYFGRSAGW</sequence>
<dbReference type="OrthoDB" id="5298744at2"/>
<keyword evidence="3" id="KW-1185">Reference proteome</keyword>
<feature type="region of interest" description="Disordered" evidence="1">
    <location>
        <begin position="64"/>
        <end position="141"/>
    </location>
</feature>
<dbReference type="EMBL" id="FOMJ01000001">
    <property type="protein sequence ID" value="SFC91154.1"/>
    <property type="molecule type" value="Genomic_DNA"/>
</dbReference>
<organism evidence="2 3">
    <name type="scientific">Thiohalospira halophila DSM 15071</name>
    <dbReference type="NCBI Taxonomy" id="1123397"/>
    <lineage>
        <taxon>Bacteria</taxon>
        <taxon>Pseudomonadati</taxon>
        <taxon>Pseudomonadota</taxon>
        <taxon>Gammaproteobacteria</taxon>
        <taxon>Thiohalospirales</taxon>
        <taxon>Thiohalospiraceae</taxon>
        <taxon>Thiohalospira</taxon>
    </lineage>
</organism>
<name>A0A1I1N0C4_9GAMM</name>
<gene>
    <name evidence="2" type="ORF">SAMN05660831_00055</name>
</gene>
<reference evidence="2 3" key="1">
    <citation type="submission" date="2016-10" db="EMBL/GenBank/DDBJ databases">
        <authorList>
            <person name="de Groot N.N."/>
        </authorList>
    </citation>
    <scope>NUCLEOTIDE SEQUENCE [LARGE SCALE GENOMIC DNA]</scope>
    <source>
        <strain evidence="2 3">HL3</strain>
    </source>
</reference>
<dbReference type="GO" id="GO:0006355">
    <property type="term" value="P:regulation of DNA-templated transcription"/>
    <property type="evidence" value="ECO:0007669"/>
    <property type="project" value="InterPro"/>
</dbReference>
<dbReference type="InterPro" id="IPR009044">
    <property type="entry name" value="ssDNA-bd_transcriptional_reg"/>
</dbReference>
<proteinExistence type="predicted"/>
<dbReference type="AlphaFoldDB" id="A0A1I1N0C4"/>